<reference evidence="2 4" key="2">
    <citation type="journal article" date="2020" name="Extremophiles">
        <title>Genomic analysis of Caldalkalibacillus thermarum TA2.A1 reveals aerobic alkaliphilic metabolism and evolutionary hallmarks linking alkaliphilic bacteria and plant life.</title>
        <authorList>
            <person name="de Jong S.I."/>
            <person name="van den Broek M.A."/>
            <person name="Merkel A.Y."/>
            <person name="de la Torre Cortes P."/>
            <person name="Kalamorz F."/>
            <person name="Cook G.M."/>
            <person name="van Loosdrecht M.C.M."/>
            <person name="McMillan D.G.G."/>
        </authorList>
    </citation>
    <scope>NUCLEOTIDE SEQUENCE [LARGE SCALE GENOMIC DNA]</scope>
    <source>
        <strain evidence="2 4">TA2.A1</strain>
    </source>
</reference>
<protein>
    <submittedName>
        <fullName evidence="2">DUF6508 domain-containing protein</fullName>
    </submittedName>
</protein>
<evidence type="ECO:0000313" key="4">
    <source>
        <dbReference type="Proteomes" id="UP000825179"/>
    </source>
</evidence>
<dbReference type="EMBL" id="AFCE01000097">
    <property type="protein sequence ID" value="EGL83569.1"/>
    <property type="molecule type" value="Genomic_DNA"/>
</dbReference>
<dbReference type="OrthoDB" id="2616991at2"/>
<dbReference type="KEGG" id="cthu:HUR95_03735"/>
<evidence type="ECO:0000313" key="3">
    <source>
        <dbReference type="Proteomes" id="UP000010716"/>
    </source>
</evidence>
<name>F5L532_CALTT</name>
<dbReference type="InterPro" id="IPR045425">
    <property type="entry name" value="DUF6508"/>
</dbReference>
<organism evidence="1 3">
    <name type="scientific">Caldalkalibacillus thermarum (strain TA2.A1)</name>
    <dbReference type="NCBI Taxonomy" id="986075"/>
    <lineage>
        <taxon>Bacteria</taxon>
        <taxon>Bacillati</taxon>
        <taxon>Bacillota</taxon>
        <taxon>Bacilli</taxon>
        <taxon>Bacillales</taxon>
        <taxon>Bacillaceae</taxon>
        <taxon>Caldalkalibacillus</taxon>
    </lineage>
</organism>
<dbReference type="AlphaFoldDB" id="F5L532"/>
<keyword evidence="4" id="KW-1185">Reference proteome</keyword>
<sequence length="130" mass="15488">MYDKEITPQDIEKILKLYAKSKEFVGADQLDGRLQEFIHELLQTLFETGFLMVFNWHEWLNRNEVFQDINKDIHEEIKSADLETLRKLMTSYARGDRFNEGLLERIVADGKLQCILQRLREIKEQLEEGK</sequence>
<dbReference type="Pfam" id="PF20118">
    <property type="entry name" value="DUF6508"/>
    <property type="match status" value="1"/>
</dbReference>
<dbReference type="EMBL" id="CP082237">
    <property type="protein sequence ID" value="QZT34502.1"/>
    <property type="molecule type" value="Genomic_DNA"/>
</dbReference>
<dbReference type="RefSeq" id="WP_007503508.1">
    <property type="nucleotide sequence ID" value="NZ_AFCE01000097.1"/>
</dbReference>
<evidence type="ECO:0000313" key="1">
    <source>
        <dbReference type="EMBL" id="EGL83569.1"/>
    </source>
</evidence>
<dbReference type="Proteomes" id="UP000825179">
    <property type="component" value="Chromosome"/>
</dbReference>
<proteinExistence type="predicted"/>
<evidence type="ECO:0000313" key="2">
    <source>
        <dbReference type="EMBL" id="QZT34502.1"/>
    </source>
</evidence>
<dbReference type="Proteomes" id="UP000010716">
    <property type="component" value="Unassembled WGS sequence"/>
</dbReference>
<accession>F5L532</accession>
<gene>
    <name evidence="1" type="ORF">CathTA2_0895</name>
    <name evidence="2" type="ORF">HUR95_03735</name>
</gene>
<dbReference type="eggNOG" id="ENOG5033HZ1">
    <property type="taxonomic scope" value="Bacteria"/>
</dbReference>
<reference evidence="1 3" key="1">
    <citation type="journal article" date="2011" name="J. Bacteriol.">
        <title>Draft genome sequence of the thermoalkaliphilic Caldalkalibacillus thermarum strain TA2.A1.</title>
        <authorList>
            <person name="Kalamorz F."/>
            <person name="Keis S."/>
            <person name="McMillan D.G."/>
            <person name="Olsson K."/>
            <person name="Stanton J.A."/>
            <person name="Stockwell P."/>
            <person name="Black M.A."/>
            <person name="Klingeman D.M."/>
            <person name="Land M.L."/>
            <person name="Han C.S."/>
            <person name="Martin S.L."/>
            <person name="Becher S.A."/>
            <person name="Peddie C.J."/>
            <person name="Morgan H.W."/>
            <person name="Matthies D."/>
            <person name="Preiss L."/>
            <person name="Meier T."/>
            <person name="Brown S.D."/>
            <person name="Cook G.M."/>
        </authorList>
    </citation>
    <scope>NUCLEOTIDE SEQUENCE [LARGE SCALE GENOMIC DNA]</scope>
    <source>
        <strain evidence="1 3">TA2.A1</strain>
    </source>
</reference>
<reference evidence="2" key="3">
    <citation type="submission" date="2021-08" db="EMBL/GenBank/DDBJ databases">
        <authorList>
            <person name="de Jong S."/>
            <person name="van den Broek M."/>
            <person name="Merkel A."/>
            <person name="de la Torre Cortes P."/>
            <person name="Kalamorz F."/>
            <person name="Cook G."/>
            <person name="van Loosdrecht M."/>
            <person name="McMillan D."/>
        </authorList>
    </citation>
    <scope>NUCLEOTIDE SEQUENCE</scope>
    <source>
        <strain evidence="2">TA2.A1</strain>
    </source>
</reference>